<dbReference type="AlphaFoldDB" id="A0ABD6EI62"/>
<accession>A0ABD6EI62</accession>
<keyword evidence="2" id="KW-1185">Reference proteome</keyword>
<reference evidence="1 2" key="1">
    <citation type="submission" date="2024-08" db="EMBL/GenBank/DDBJ databases">
        <title>Gnathostoma spinigerum genome.</title>
        <authorList>
            <person name="Gonzalez-Bertolin B."/>
            <person name="Monzon S."/>
            <person name="Zaballos A."/>
            <person name="Jimenez P."/>
            <person name="Dekumyoy P."/>
            <person name="Varona S."/>
            <person name="Cuesta I."/>
            <person name="Sumanam S."/>
            <person name="Adisakwattana P."/>
            <person name="Gasser R.B."/>
            <person name="Hernandez-Gonzalez A."/>
            <person name="Young N.D."/>
            <person name="Perteguer M.J."/>
        </authorList>
    </citation>
    <scope>NUCLEOTIDE SEQUENCE [LARGE SCALE GENOMIC DNA]</scope>
    <source>
        <strain evidence="1">AL3</strain>
        <tissue evidence="1">Liver</tissue>
    </source>
</reference>
<comment type="caution">
    <text evidence="1">The sequence shown here is derived from an EMBL/GenBank/DDBJ whole genome shotgun (WGS) entry which is preliminary data.</text>
</comment>
<sequence length="175" mass="20193">MKQTMFASIVATIILFIFHPLIISDFDGQLLEKKMFRSCSYNDFEIFLDSCFTESYTLRCINKVKYIPCNIDPVLRSTASLNIMRSTSRLNEKLLETYSFLSMNENSQSLLHLFSFASSCSSQKRSTIKKPDAFFFELDEIPQKSIEYRMEESKSTDDEKLAMKTILVVVQGVPI</sequence>
<dbReference type="EMBL" id="JBGFUD010004467">
    <property type="protein sequence ID" value="MFH4979655.1"/>
    <property type="molecule type" value="Genomic_DNA"/>
</dbReference>
<protein>
    <submittedName>
        <fullName evidence="1">Uncharacterized protein</fullName>
    </submittedName>
</protein>
<gene>
    <name evidence="1" type="ORF">AB6A40_006364</name>
</gene>
<evidence type="ECO:0000313" key="2">
    <source>
        <dbReference type="Proteomes" id="UP001608902"/>
    </source>
</evidence>
<dbReference type="Proteomes" id="UP001608902">
    <property type="component" value="Unassembled WGS sequence"/>
</dbReference>
<evidence type="ECO:0000313" key="1">
    <source>
        <dbReference type="EMBL" id="MFH4979655.1"/>
    </source>
</evidence>
<proteinExistence type="predicted"/>
<name>A0ABD6EI62_9BILA</name>
<organism evidence="1 2">
    <name type="scientific">Gnathostoma spinigerum</name>
    <dbReference type="NCBI Taxonomy" id="75299"/>
    <lineage>
        <taxon>Eukaryota</taxon>
        <taxon>Metazoa</taxon>
        <taxon>Ecdysozoa</taxon>
        <taxon>Nematoda</taxon>
        <taxon>Chromadorea</taxon>
        <taxon>Rhabditida</taxon>
        <taxon>Spirurina</taxon>
        <taxon>Gnathostomatomorpha</taxon>
        <taxon>Gnathostomatoidea</taxon>
        <taxon>Gnathostomatidae</taxon>
        <taxon>Gnathostoma</taxon>
    </lineage>
</organism>